<dbReference type="PANTHER" id="PTHR36924">
    <property type="entry name" value="ANTITOXIN HIGA-1"/>
    <property type="match status" value="1"/>
</dbReference>
<gene>
    <name evidence="3" type="ORF">SDC9_88956</name>
</gene>
<comment type="caution">
    <text evidence="3">The sequence shown here is derived from an EMBL/GenBank/DDBJ whole genome shotgun (WGS) entry which is preliminary data.</text>
</comment>
<keyword evidence="1" id="KW-0238">DNA-binding</keyword>
<dbReference type="GO" id="GO:0003677">
    <property type="term" value="F:DNA binding"/>
    <property type="evidence" value="ECO:0007669"/>
    <property type="project" value="UniProtKB-KW"/>
</dbReference>
<dbReference type="InterPro" id="IPR001387">
    <property type="entry name" value="Cro/C1-type_HTH"/>
</dbReference>
<dbReference type="Gene3D" id="1.10.260.40">
    <property type="entry name" value="lambda repressor-like DNA-binding domains"/>
    <property type="match status" value="1"/>
</dbReference>
<reference evidence="3" key="1">
    <citation type="submission" date="2019-08" db="EMBL/GenBank/DDBJ databases">
        <authorList>
            <person name="Kucharzyk K."/>
            <person name="Murdoch R.W."/>
            <person name="Higgins S."/>
            <person name="Loffler F."/>
        </authorList>
    </citation>
    <scope>NUCLEOTIDE SEQUENCE</scope>
</reference>
<accession>A0A644ZQX5</accession>
<dbReference type="EMBL" id="VSSQ01009676">
    <property type="protein sequence ID" value="MPM42291.1"/>
    <property type="molecule type" value="Genomic_DNA"/>
</dbReference>
<feature type="domain" description="HTH cro/C1-type" evidence="2">
    <location>
        <begin position="17"/>
        <end position="71"/>
    </location>
</feature>
<dbReference type="InterPro" id="IPR010982">
    <property type="entry name" value="Lambda_DNA-bd_dom_sf"/>
</dbReference>
<dbReference type="InterPro" id="IPR013430">
    <property type="entry name" value="Toxin_antidote_HigA"/>
</dbReference>
<proteinExistence type="predicted"/>
<evidence type="ECO:0000313" key="3">
    <source>
        <dbReference type="EMBL" id="MPM42291.1"/>
    </source>
</evidence>
<dbReference type="NCBIfam" id="TIGR02607">
    <property type="entry name" value="antidote_HigA"/>
    <property type="match status" value="1"/>
</dbReference>
<name>A0A644ZQX5_9ZZZZ</name>
<dbReference type="SMART" id="SM00530">
    <property type="entry name" value="HTH_XRE"/>
    <property type="match status" value="1"/>
</dbReference>
<dbReference type="PROSITE" id="PS50943">
    <property type="entry name" value="HTH_CROC1"/>
    <property type="match status" value="1"/>
</dbReference>
<evidence type="ECO:0000256" key="1">
    <source>
        <dbReference type="ARBA" id="ARBA00023125"/>
    </source>
</evidence>
<dbReference type="CDD" id="cd00093">
    <property type="entry name" value="HTH_XRE"/>
    <property type="match status" value="1"/>
</dbReference>
<sequence>MRKTEYGFSPTHPGEVLKDEIEYRGITQGKIAAQMGMSYKMLNDILNCRRPLTATTAMLFEAVLDIPADSLMNLQLKYNMQIVRKDKKFAERLAQIRKTASML</sequence>
<dbReference type="SUPFAM" id="SSF47413">
    <property type="entry name" value="lambda repressor-like DNA-binding domains"/>
    <property type="match status" value="1"/>
</dbReference>
<organism evidence="3">
    <name type="scientific">bioreactor metagenome</name>
    <dbReference type="NCBI Taxonomy" id="1076179"/>
    <lineage>
        <taxon>unclassified sequences</taxon>
        <taxon>metagenomes</taxon>
        <taxon>ecological metagenomes</taxon>
    </lineage>
</organism>
<dbReference type="PANTHER" id="PTHR36924:SF1">
    <property type="entry name" value="ANTITOXIN HIGA-1"/>
    <property type="match status" value="1"/>
</dbReference>
<dbReference type="AlphaFoldDB" id="A0A644ZQX5"/>
<protein>
    <recommendedName>
        <fullName evidence="2">HTH cro/C1-type domain-containing protein</fullName>
    </recommendedName>
</protein>
<evidence type="ECO:0000259" key="2">
    <source>
        <dbReference type="PROSITE" id="PS50943"/>
    </source>
</evidence>